<keyword evidence="2" id="KW-0813">Transport</keyword>
<evidence type="ECO:0000256" key="2">
    <source>
        <dbReference type="ARBA" id="ARBA00022448"/>
    </source>
</evidence>
<reference evidence="7 8" key="1">
    <citation type="submission" date="2022-10" db="EMBL/GenBank/DDBJ databases">
        <title>Draft genome sequence of Streptomyces sp. YSPA8.</title>
        <authorList>
            <person name="Moriuchi R."/>
            <person name="Dohra H."/>
            <person name="Yamamura H."/>
            <person name="Kodani S."/>
        </authorList>
    </citation>
    <scope>NUCLEOTIDE SEQUENCE [LARGE SCALE GENOMIC DNA]</scope>
    <source>
        <strain evidence="7 8">YSPA8</strain>
    </source>
</reference>
<gene>
    <name evidence="7" type="ORF">SYYSPA8_09190</name>
</gene>
<evidence type="ECO:0000313" key="7">
    <source>
        <dbReference type="EMBL" id="GLF94457.1"/>
    </source>
</evidence>
<dbReference type="PANTHER" id="PTHR43776:SF7">
    <property type="entry name" value="D,D-DIPEPTIDE TRANSPORT ATP-BINDING PROTEIN DDPF-RELATED"/>
    <property type="match status" value="1"/>
</dbReference>
<dbReference type="Gene3D" id="3.40.50.300">
    <property type="entry name" value="P-loop containing nucleotide triphosphate hydrolases"/>
    <property type="match status" value="1"/>
</dbReference>
<feature type="region of interest" description="Disordered" evidence="5">
    <location>
        <begin position="1"/>
        <end position="21"/>
    </location>
</feature>
<comment type="similarity">
    <text evidence="1">Belongs to the ABC transporter superfamily.</text>
</comment>
<feature type="domain" description="ABC transporter" evidence="6">
    <location>
        <begin position="24"/>
        <end position="275"/>
    </location>
</feature>
<dbReference type="SMART" id="SM00382">
    <property type="entry name" value="AAA"/>
    <property type="match status" value="1"/>
</dbReference>
<dbReference type="InterPro" id="IPR017871">
    <property type="entry name" value="ABC_transporter-like_CS"/>
</dbReference>
<dbReference type="InterPro" id="IPR013563">
    <property type="entry name" value="Oligopep_ABC_C"/>
</dbReference>
<sequence>MSENVTLPKQQESKGPENKGEPLLAVEGLQKHFPIYGGFPIRRQVGAVKAVDGVDLTVYPGEALGLVGESGCGKSTTGRLVTRLLEPTGGTIKYAGQDITHASRKELAPIRSEIQMIFQDPFSSLNPRQTVGTIIKSPMEVNGINPAGGREKRVRELLETVGLNPEHYNRFPHEFSGGQRQRIGVARALAVEPKLIVADEPVSALDVSIQAQVVNLLQDVQRELGIAFLFIAHDLAVVRHFSQRVAVMYLGKVMEVADRNSLYTHPRHPYTHALLSAVPEADVDAAKKERIRLSGDVPSPIMPPSGCPFRTRCWKAQDKCASEAPPLVQLSGSPEGHLTACHFPEEPTLQRTEDVVLDPALAALEEDGKGEGKKG</sequence>
<dbReference type="Pfam" id="PF08352">
    <property type="entry name" value="oligo_HPY"/>
    <property type="match status" value="1"/>
</dbReference>
<evidence type="ECO:0000259" key="6">
    <source>
        <dbReference type="PROSITE" id="PS50893"/>
    </source>
</evidence>
<dbReference type="CDD" id="cd03257">
    <property type="entry name" value="ABC_NikE_OppD_transporters"/>
    <property type="match status" value="1"/>
</dbReference>
<proteinExistence type="inferred from homology"/>
<evidence type="ECO:0000256" key="3">
    <source>
        <dbReference type="ARBA" id="ARBA00022741"/>
    </source>
</evidence>
<keyword evidence="3" id="KW-0547">Nucleotide-binding</keyword>
<dbReference type="InterPro" id="IPR003439">
    <property type="entry name" value="ABC_transporter-like_ATP-bd"/>
</dbReference>
<dbReference type="Proteomes" id="UP001291653">
    <property type="component" value="Unassembled WGS sequence"/>
</dbReference>
<feature type="compositionally biased region" description="Polar residues" evidence="5">
    <location>
        <begin position="1"/>
        <end position="10"/>
    </location>
</feature>
<evidence type="ECO:0000313" key="8">
    <source>
        <dbReference type="Proteomes" id="UP001291653"/>
    </source>
</evidence>
<dbReference type="SUPFAM" id="SSF52540">
    <property type="entry name" value="P-loop containing nucleoside triphosphate hydrolases"/>
    <property type="match status" value="1"/>
</dbReference>
<protein>
    <submittedName>
        <fullName evidence="7">Dipeptide ABC transporter ATP-binding protein</fullName>
    </submittedName>
</protein>
<dbReference type="PROSITE" id="PS50893">
    <property type="entry name" value="ABC_TRANSPORTER_2"/>
    <property type="match status" value="1"/>
</dbReference>
<dbReference type="Pfam" id="PF00005">
    <property type="entry name" value="ABC_tran"/>
    <property type="match status" value="1"/>
</dbReference>
<dbReference type="PANTHER" id="PTHR43776">
    <property type="entry name" value="TRANSPORT ATP-BINDING PROTEIN"/>
    <property type="match status" value="1"/>
</dbReference>
<evidence type="ECO:0000256" key="5">
    <source>
        <dbReference type="SAM" id="MobiDB-lite"/>
    </source>
</evidence>
<dbReference type="InterPro" id="IPR027417">
    <property type="entry name" value="P-loop_NTPase"/>
</dbReference>
<accession>A0ABQ5NVT8</accession>
<comment type="caution">
    <text evidence="7">The sequence shown here is derived from an EMBL/GenBank/DDBJ whole genome shotgun (WGS) entry which is preliminary data.</text>
</comment>
<keyword evidence="8" id="KW-1185">Reference proteome</keyword>
<feature type="compositionally biased region" description="Basic and acidic residues" evidence="5">
    <location>
        <begin position="11"/>
        <end position="20"/>
    </location>
</feature>
<keyword evidence="4 7" id="KW-0067">ATP-binding</keyword>
<evidence type="ECO:0000256" key="1">
    <source>
        <dbReference type="ARBA" id="ARBA00005417"/>
    </source>
</evidence>
<dbReference type="GO" id="GO:0005524">
    <property type="term" value="F:ATP binding"/>
    <property type="evidence" value="ECO:0007669"/>
    <property type="project" value="UniProtKB-KW"/>
</dbReference>
<dbReference type="PROSITE" id="PS00211">
    <property type="entry name" value="ABC_TRANSPORTER_1"/>
    <property type="match status" value="1"/>
</dbReference>
<dbReference type="RefSeq" id="WP_323446543.1">
    <property type="nucleotide sequence ID" value="NZ_BSBI01000003.1"/>
</dbReference>
<dbReference type="InterPro" id="IPR050319">
    <property type="entry name" value="ABC_transp_ATP-bind"/>
</dbReference>
<evidence type="ECO:0000256" key="4">
    <source>
        <dbReference type="ARBA" id="ARBA00022840"/>
    </source>
</evidence>
<dbReference type="InterPro" id="IPR003593">
    <property type="entry name" value="AAA+_ATPase"/>
</dbReference>
<dbReference type="EMBL" id="BSBI01000003">
    <property type="protein sequence ID" value="GLF94457.1"/>
    <property type="molecule type" value="Genomic_DNA"/>
</dbReference>
<organism evidence="7 8">
    <name type="scientific">Streptomyces yaizuensis</name>
    <dbReference type="NCBI Taxonomy" id="2989713"/>
    <lineage>
        <taxon>Bacteria</taxon>
        <taxon>Bacillati</taxon>
        <taxon>Actinomycetota</taxon>
        <taxon>Actinomycetes</taxon>
        <taxon>Kitasatosporales</taxon>
        <taxon>Streptomycetaceae</taxon>
        <taxon>Streptomyces</taxon>
    </lineage>
</organism>
<dbReference type="NCBIfam" id="TIGR01727">
    <property type="entry name" value="oligo_HPY"/>
    <property type="match status" value="1"/>
</dbReference>
<name>A0ABQ5NVT8_9ACTN</name>